<evidence type="ECO:0000313" key="9">
    <source>
        <dbReference type="EMBL" id="NVN28889.1"/>
    </source>
</evidence>
<feature type="domain" description="NADH:quinone oxidoreductase/Mrp antiporter transmembrane" evidence="7">
    <location>
        <begin position="119"/>
        <end position="413"/>
    </location>
</feature>
<evidence type="ECO:0000256" key="6">
    <source>
        <dbReference type="RuleBase" id="RU000320"/>
    </source>
</evidence>
<evidence type="ECO:0000256" key="1">
    <source>
        <dbReference type="ARBA" id="ARBA00004127"/>
    </source>
</evidence>
<dbReference type="GO" id="GO:0042773">
    <property type="term" value="P:ATP synthesis coupled electron transport"/>
    <property type="evidence" value="ECO:0007669"/>
    <property type="project" value="InterPro"/>
</dbReference>
<evidence type="ECO:0000256" key="5">
    <source>
        <dbReference type="HAMAP-Rule" id="MF_00445"/>
    </source>
</evidence>
<dbReference type="Pfam" id="PF00361">
    <property type="entry name" value="Proton_antipo_M"/>
    <property type="match status" value="1"/>
</dbReference>
<keyword evidence="5" id="KW-0520">NAD</keyword>
<dbReference type="HAMAP" id="MF_00445">
    <property type="entry name" value="NDH1_NuoN_1"/>
    <property type="match status" value="1"/>
</dbReference>
<name>A0A850NK85_9PROT</name>
<feature type="transmembrane region" description="Helical" evidence="5">
    <location>
        <begin position="71"/>
        <end position="88"/>
    </location>
</feature>
<evidence type="ECO:0000313" key="11">
    <source>
        <dbReference type="Proteomes" id="UP000565205"/>
    </source>
</evidence>
<dbReference type="GO" id="GO:0005886">
    <property type="term" value="C:plasma membrane"/>
    <property type="evidence" value="ECO:0007669"/>
    <property type="project" value="UniProtKB-SubCell"/>
</dbReference>
<dbReference type="EMBL" id="JACHXV010000004">
    <property type="protein sequence ID" value="MBB3173407.1"/>
    <property type="molecule type" value="Genomic_DNA"/>
</dbReference>
<comment type="function">
    <text evidence="5">NDH-1 shuttles electrons from NADH, via FMN and iron-sulfur (Fe-S) centers, to quinones in the respiratory chain. The immediate electron acceptor for the enzyme in this species is believed to be ubiquinone. Couples the redox reaction to proton translocation (for every two electrons transferred, four hydrogen ions are translocated across the cytoplasmic membrane), and thus conserves the redox energy in a proton gradient.</text>
</comment>
<dbReference type="AlphaFoldDB" id="A0A850NK85"/>
<feature type="transmembrane region" description="Helical" evidence="5">
    <location>
        <begin position="154"/>
        <end position="177"/>
    </location>
</feature>
<reference evidence="8 10" key="2">
    <citation type="submission" date="2020-08" db="EMBL/GenBank/DDBJ databases">
        <title>Genomic Encyclopedia of Type Strains, Phase III (KMG-III): the genomes of soil and plant-associated and newly described type strains.</title>
        <authorList>
            <person name="Whitman W."/>
        </authorList>
    </citation>
    <scope>NUCLEOTIDE SEQUENCE [LARGE SCALE GENOMIC DNA]</scope>
    <source>
        <strain evidence="8 10">CECT 8088</strain>
    </source>
</reference>
<feature type="transmembrane region" description="Helical" evidence="5">
    <location>
        <begin position="233"/>
        <end position="255"/>
    </location>
</feature>
<dbReference type="EC" id="7.1.1.-" evidence="5"/>
<reference evidence="9 11" key="1">
    <citation type="submission" date="2020-06" db="EMBL/GenBank/DDBJ databases">
        <title>Description of novel acetic acid bacteria.</title>
        <authorList>
            <person name="Sombolestani A."/>
        </authorList>
    </citation>
    <scope>NUCLEOTIDE SEQUENCE [LARGE SCALE GENOMIC DNA]</scope>
    <source>
        <strain evidence="9 11">LMG 26838</strain>
    </source>
</reference>
<feature type="transmembrane region" description="Helical" evidence="5">
    <location>
        <begin position="267"/>
        <end position="286"/>
    </location>
</feature>
<feature type="transmembrane region" description="Helical" evidence="5">
    <location>
        <begin position="100"/>
        <end position="117"/>
    </location>
</feature>
<dbReference type="GO" id="GO:0008137">
    <property type="term" value="F:NADH dehydrogenase (ubiquinone) activity"/>
    <property type="evidence" value="ECO:0007669"/>
    <property type="project" value="InterPro"/>
</dbReference>
<keyword evidence="4 5" id="KW-0472">Membrane</keyword>
<proteinExistence type="inferred from homology"/>
<keyword evidence="2 5" id="KW-0812">Transmembrane</keyword>
<feature type="transmembrane region" description="Helical" evidence="5">
    <location>
        <begin position="183"/>
        <end position="212"/>
    </location>
</feature>
<evidence type="ECO:0000313" key="8">
    <source>
        <dbReference type="EMBL" id="MBB3173407.1"/>
    </source>
</evidence>
<evidence type="ECO:0000259" key="7">
    <source>
        <dbReference type="Pfam" id="PF00361"/>
    </source>
</evidence>
<comment type="subunit">
    <text evidence="5">NDH-1 is composed of 14 different subunits. Subunits NuoA, H, J, K, L, M, N constitute the membrane sector of the complex.</text>
</comment>
<dbReference type="RefSeq" id="WP_176621644.1">
    <property type="nucleotide sequence ID" value="NZ_JABXXQ010000004.1"/>
</dbReference>
<feature type="transmembrane region" description="Helical" evidence="5">
    <location>
        <begin position="397"/>
        <end position="418"/>
    </location>
</feature>
<evidence type="ECO:0000256" key="2">
    <source>
        <dbReference type="ARBA" id="ARBA00022692"/>
    </source>
</evidence>
<keyword evidence="5" id="KW-0830">Ubiquinone</keyword>
<comment type="caution">
    <text evidence="9">The sequence shown here is derived from an EMBL/GenBank/DDBJ whole genome shotgun (WGS) entry which is preliminary data.</text>
</comment>
<dbReference type="GO" id="GO:0012505">
    <property type="term" value="C:endomembrane system"/>
    <property type="evidence" value="ECO:0007669"/>
    <property type="project" value="UniProtKB-SubCell"/>
</dbReference>
<feature type="transmembrane region" description="Helical" evidence="5">
    <location>
        <begin position="6"/>
        <end position="26"/>
    </location>
</feature>
<keyword evidence="5" id="KW-1003">Cell membrane</keyword>
<feature type="transmembrane region" description="Helical" evidence="5">
    <location>
        <begin position="442"/>
        <end position="469"/>
    </location>
</feature>
<dbReference type="EMBL" id="JABXXQ010000004">
    <property type="protein sequence ID" value="NVN28889.1"/>
    <property type="molecule type" value="Genomic_DNA"/>
</dbReference>
<keyword evidence="9" id="KW-0560">Oxidoreductase</keyword>
<feature type="transmembrane region" description="Helical" evidence="5">
    <location>
        <begin position="38"/>
        <end position="65"/>
    </location>
</feature>
<keyword evidence="10" id="KW-1185">Reference proteome</keyword>
<dbReference type="GO" id="GO:0048038">
    <property type="term" value="F:quinone binding"/>
    <property type="evidence" value="ECO:0007669"/>
    <property type="project" value="UniProtKB-KW"/>
</dbReference>
<dbReference type="InterPro" id="IPR010096">
    <property type="entry name" value="NADH-Q_OxRdtase_suN/2"/>
</dbReference>
<accession>A0A850NK85</accession>
<feature type="transmembrane region" description="Helical" evidence="5">
    <location>
        <begin position="318"/>
        <end position="341"/>
    </location>
</feature>
<comment type="similarity">
    <text evidence="5">Belongs to the complex I subunit 2 family.</text>
</comment>
<comment type="catalytic activity">
    <reaction evidence="5">
        <text>a quinone + NADH + 5 H(+)(in) = a quinol + NAD(+) + 4 H(+)(out)</text>
        <dbReference type="Rhea" id="RHEA:57888"/>
        <dbReference type="ChEBI" id="CHEBI:15378"/>
        <dbReference type="ChEBI" id="CHEBI:24646"/>
        <dbReference type="ChEBI" id="CHEBI:57540"/>
        <dbReference type="ChEBI" id="CHEBI:57945"/>
        <dbReference type="ChEBI" id="CHEBI:132124"/>
    </reaction>
</comment>
<dbReference type="Proteomes" id="UP000565205">
    <property type="component" value="Unassembled WGS sequence"/>
</dbReference>
<dbReference type="NCBIfam" id="NF004440">
    <property type="entry name" value="PRK05777.1-3"/>
    <property type="match status" value="1"/>
</dbReference>
<evidence type="ECO:0000313" key="10">
    <source>
        <dbReference type="Proteomes" id="UP000557688"/>
    </source>
</evidence>
<comment type="subcellular location">
    <subcellularLocation>
        <location evidence="5">Cell membrane</location>
        <topology evidence="5">Multi-pass membrane protein</topology>
    </subcellularLocation>
    <subcellularLocation>
        <location evidence="1">Endomembrane system</location>
        <topology evidence="1">Multi-pass membrane protein</topology>
    </subcellularLocation>
    <subcellularLocation>
        <location evidence="6">Membrane</location>
        <topology evidence="6">Multi-pass membrane protein</topology>
    </subcellularLocation>
</comment>
<feature type="transmembrane region" description="Helical" evidence="5">
    <location>
        <begin position="362"/>
        <end position="385"/>
    </location>
</feature>
<sequence>MNWTLAVPELVLVLCGLATLTIGVLGDKAKSHAGLATWLSIASLLFAGVLVLLSPSGIGLGGVFINDAFARFMKIVAIGGAILAMAVGFDSNRRAGLRHFEFPVLMVFSTAGMMVMASSANLMTLYIGLELQSFALYVLCAIDRDRLGSSEAGLKYFVLGSLASGLLLYGLSLVYGFSGSLDYAAIATALHAGAISPGLLVGMVFVVVGLVFKLSAVPFHMWTPDVYEGAPASVTAFLAGAPKVAAFALLIRVLLGPLGALAHQWQLLIEIVAVCSMVLGSLAAIAQTDIKRLMAYSSIGHMGYALMGIAAGNEAGTTATLVYLFTYVVMNAGAFACIVAMRRRGEAQTDIAALAGLGRRDPALAMGMAIFMFSMAGVPPLAGFFGKLLVFVAAVKSGLWVLAGVGIVTSVIGAFYYLRVVRVMYFDTPAEAFDARARSTSAVALVSGLATAGFVLIWAPVMAAAALAARSLLAGTVG</sequence>
<protein>
    <recommendedName>
        <fullName evidence="5">NADH-quinone oxidoreductase subunit N</fullName>
        <ecNumber evidence="5">7.1.1.-</ecNumber>
    </recommendedName>
    <alternativeName>
        <fullName evidence="5">NADH dehydrogenase I subunit N</fullName>
    </alternativeName>
    <alternativeName>
        <fullName evidence="5">NDH-1 subunit N</fullName>
    </alternativeName>
</protein>
<dbReference type="PANTHER" id="PTHR22773">
    <property type="entry name" value="NADH DEHYDROGENASE"/>
    <property type="match status" value="1"/>
</dbReference>
<organism evidence="9 11">
    <name type="scientific">Endobacter medicaginis</name>
    <dbReference type="NCBI Taxonomy" id="1181271"/>
    <lineage>
        <taxon>Bacteria</taxon>
        <taxon>Pseudomonadati</taxon>
        <taxon>Pseudomonadota</taxon>
        <taxon>Alphaproteobacteria</taxon>
        <taxon>Acetobacterales</taxon>
        <taxon>Acetobacteraceae</taxon>
        <taxon>Endobacter</taxon>
    </lineage>
</organism>
<keyword evidence="5" id="KW-0813">Transport</keyword>
<keyword evidence="5" id="KW-0874">Quinone</keyword>
<keyword evidence="5" id="KW-1278">Translocase</keyword>
<evidence type="ECO:0000256" key="3">
    <source>
        <dbReference type="ARBA" id="ARBA00022989"/>
    </source>
</evidence>
<dbReference type="NCBIfam" id="TIGR01770">
    <property type="entry name" value="NDH_I_N"/>
    <property type="match status" value="1"/>
</dbReference>
<keyword evidence="3 5" id="KW-1133">Transmembrane helix</keyword>
<evidence type="ECO:0000256" key="4">
    <source>
        <dbReference type="ARBA" id="ARBA00023136"/>
    </source>
</evidence>
<dbReference type="Proteomes" id="UP000557688">
    <property type="component" value="Unassembled WGS sequence"/>
</dbReference>
<dbReference type="GO" id="GO:0050136">
    <property type="term" value="F:NADH dehydrogenase (quinone) (non-electrogenic) activity"/>
    <property type="evidence" value="ECO:0007669"/>
    <property type="project" value="UniProtKB-UniRule"/>
</dbReference>
<dbReference type="InterPro" id="IPR001750">
    <property type="entry name" value="ND/Mrp_TM"/>
</dbReference>
<gene>
    <name evidence="5 9" type="primary">nuoN</name>
    <name evidence="8" type="ORF">FHR90_001230</name>
    <name evidence="9" type="ORF">HUK83_00820</name>
</gene>